<evidence type="ECO:0000313" key="1">
    <source>
        <dbReference type="EMBL" id="KAL3279209.1"/>
    </source>
</evidence>
<proteinExistence type="predicted"/>
<keyword evidence="2" id="KW-1185">Reference proteome</keyword>
<name>A0ABD2NL06_9CUCU</name>
<comment type="caution">
    <text evidence="1">The sequence shown here is derived from an EMBL/GenBank/DDBJ whole genome shotgun (WGS) entry which is preliminary data.</text>
</comment>
<dbReference type="Proteomes" id="UP001516400">
    <property type="component" value="Unassembled WGS sequence"/>
</dbReference>
<dbReference type="AlphaFoldDB" id="A0ABD2NL06"/>
<gene>
    <name evidence="1" type="ORF">HHI36_016722</name>
</gene>
<organism evidence="1 2">
    <name type="scientific">Cryptolaemus montrouzieri</name>
    <dbReference type="NCBI Taxonomy" id="559131"/>
    <lineage>
        <taxon>Eukaryota</taxon>
        <taxon>Metazoa</taxon>
        <taxon>Ecdysozoa</taxon>
        <taxon>Arthropoda</taxon>
        <taxon>Hexapoda</taxon>
        <taxon>Insecta</taxon>
        <taxon>Pterygota</taxon>
        <taxon>Neoptera</taxon>
        <taxon>Endopterygota</taxon>
        <taxon>Coleoptera</taxon>
        <taxon>Polyphaga</taxon>
        <taxon>Cucujiformia</taxon>
        <taxon>Coccinelloidea</taxon>
        <taxon>Coccinellidae</taxon>
        <taxon>Scymninae</taxon>
        <taxon>Scymnini</taxon>
        <taxon>Cryptolaemus</taxon>
    </lineage>
</organism>
<evidence type="ECO:0000313" key="2">
    <source>
        <dbReference type="Proteomes" id="UP001516400"/>
    </source>
</evidence>
<accession>A0ABD2NL06</accession>
<sequence length="115" mass="13009">MVLTSQQQSDVKDIITYSLKDANFLSKLAKCVADLVADKLADKFQEMSDKTEMQSQRIDALEKGKNSLTLRLNNMEQRSRSNRLSFCGVGDIKDDDLTAEYSAYNDKIFARSENS</sequence>
<dbReference type="EMBL" id="JABFTP020000124">
    <property type="protein sequence ID" value="KAL3279209.1"/>
    <property type="molecule type" value="Genomic_DNA"/>
</dbReference>
<reference evidence="1 2" key="1">
    <citation type="journal article" date="2021" name="BMC Biol.">
        <title>Horizontally acquired antibacterial genes associated with adaptive radiation of ladybird beetles.</title>
        <authorList>
            <person name="Li H.S."/>
            <person name="Tang X.F."/>
            <person name="Huang Y.H."/>
            <person name="Xu Z.Y."/>
            <person name="Chen M.L."/>
            <person name="Du X.Y."/>
            <person name="Qiu B.Y."/>
            <person name="Chen P.T."/>
            <person name="Zhang W."/>
            <person name="Slipinski A."/>
            <person name="Escalona H.E."/>
            <person name="Waterhouse R.M."/>
            <person name="Zwick A."/>
            <person name="Pang H."/>
        </authorList>
    </citation>
    <scope>NUCLEOTIDE SEQUENCE [LARGE SCALE GENOMIC DNA]</scope>
    <source>
        <strain evidence="1">SYSU2018</strain>
    </source>
</reference>
<protein>
    <submittedName>
        <fullName evidence="1">Uncharacterized protein</fullName>
    </submittedName>
</protein>